<accession>A0A6C0JNF9</accession>
<dbReference type="SUPFAM" id="SSF49764">
    <property type="entry name" value="HSP20-like chaperones"/>
    <property type="match status" value="1"/>
</dbReference>
<dbReference type="InterPro" id="IPR008978">
    <property type="entry name" value="HSP20-like_chaperone"/>
</dbReference>
<dbReference type="InterPro" id="IPR002068">
    <property type="entry name" value="A-crystallin/Hsp20_dom"/>
</dbReference>
<dbReference type="Pfam" id="PF00011">
    <property type="entry name" value="HSP20"/>
    <property type="match status" value="1"/>
</dbReference>
<dbReference type="PANTHER" id="PTHR11527">
    <property type="entry name" value="HEAT-SHOCK PROTEIN 20 FAMILY MEMBER"/>
    <property type="match status" value="1"/>
</dbReference>
<dbReference type="PROSITE" id="PS01031">
    <property type="entry name" value="SHSP"/>
    <property type="match status" value="1"/>
</dbReference>
<organism evidence="2">
    <name type="scientific">viral metagenome</name>
    <dbReference type="NCBI Taxonomy" id="1070528"/>
    <lineage>
        <taxon>unclassified sequences</taxon>
        <taxon>metagenomes</taxon>
        <taxon>organismal metagenomes</taxon>
    </lineage>
</organism>
<dbReference type="InterPro" id="IPR031107">
    <property type="entry name" value="Small_HSP"/>
</dbReference>
<dbReference type="EMBL" id="MN740673">
    <property type="protein sequence ID" value="QHU07119.1"/>
    <property type="molecule type" value="Genomic_DNA"/>
</dbReference>
<dbReference type="CDD" id="cd06464">
    <property type="entry name" value="ACD_sHsps-like"/>
    <property type="match status" value="1"/>
</dbReference>
<proteinExistence type="predicted"/>
<dbReference type="AlphaFoldDB" id="A0A6C0JNF9"/>
<reference evidence="2" key="1">
    <citation type="journal article" date="2020" name="Nature">
        <title>Giant virus diversity and host interactions through global metagenomics.</title>
        <authorList>
            <person name="Schulz F."/>
            <person name="Roux S."/>
            <person name="Paez-Espino D."/>
            <person name="Jungbluth S."/>
            <person name="Walsh D.A."/>
            <person name="Denef V.J."/>
            <person name="McMahon K.D."/>
            <person name="Konstantinidis K.T."/>
            <person name="Eloe-Fadrosh E.A."/>
            <person name="Kyrpides N.C."/>
            <person name="Woyke T."/>
        </authorList>
    </citation>
    <scope>NUCLEOTIDE SEQUENCE</scope>
    <source>
        <strain evidence="2">GVMAG-S-1038524-41</strain>
    </source>
</reference>
<protein>
    <recommendedName>
        <fullName evidence="1">SHSP domain-containing protein</fullName>
    </recommendedName>
</protein>
<sequence>MSFQDMIYTSLNNLQSDGDLRGAFQHIINSGVGGAPGDHNGWHPPVDIVDTKNNMYVYIELPGVTESSIGVDFFNNKLSVSGEKLKRYTAPATKHEIVYGRFVRKITLPISVTSQGNVNVVYENGVLTLIIDKKKEEQNRFHLGVTRSNQLVREPNREDVPDVERVT</sequence>
<evidence type="ECO:0000259" key="1">
    <source>
        <dbReference type="PROSITE" id="PS01031"/>
    </source>
</evidence>
<feature type="domain" description="SHSP" evidence="1">
    <location>
        <begin position="37"/>
        <end position="148"/>
    </location>
</feature>
<evidence type="ECO:0000313" key="2">
    <source>
        <dbReference type="EMBL" id="QHU07119.1"/>
    </source>
</evidence>
<dbReference type="Gene3D" id="2.60.40.790">
    <property type="match status" value="1"/>
</dbReference>
<name>A0A6C0JNF9_9ZZZZ</name>